<dbReference type="PANTHER" id="PTHR23501">
    <property type="entry name" value="MAJOR FACILITATOR SUPERFAMILY"/>
    <property type="match status" value="1"/>
</dbReference>
<dbReference type="InterPro" id="IPR011701">
    <property type="entry name" value="MFS"/>
</dbReference>
<comment type="similarity">
    <text evidence="2">Belongs to the major facilitator superfamily. TCR/Tet family.</text>
</comment>
<name>A0A2V1DMS9_9PLEO</name>
<feature type="transmembrane region" description="Helical" evidence="7">
    <location>
        <begin position="83"/>
        <end position="102"/>
    </location>
</feature>
<dbReference type="PANTHER" id="PTHR23501:SF12">
    <property type="entry name" value="MAJOR FACILITATOR SUPERFAMILY (MFS) PROFILE DOMAIN-CONTAINING PROTEIN-RELATED"/>
    <property type="match status" value="1"/>
</dbReference>
<feature type="transmembrane region" description="Helical" evidence="7">
    <location>
        <begin position="247"/>
        <end position="266"/>
    </location>
</feature>
<keyword evidence="10" id="KW-1185">Reference proteome</keyword>
<evidence type="ECO:0000313" key="10">
    <source>
        <dbReference type="Proteomes" id="UP000244855"/>
    </source>
</evidence>
<evidence type="ECO:0000259" key="8">
    <source>
        <dbReference type="PROSITE" id="PS50850"/>
    </source>
</evidence>
<evidence type="ECO:0000256" key="6">
    <source>
        <dbReference type="ARBA" id="ARBA00023136"/>
    </source>
</evidence>
<dbReference type="SUPFAM" id="SSF103473">
    <property type="entry name" value="MFS general substrate transporter"/>
    <property type="match status" value="1"/>
</dbReference>
<keyword evidence="3" id="KW-0813">Transport</keyword>
<proteinExistence type="inferred from homology"/>
<dbReference type="AlphaFoldDB" id="A0A2V1DMS9"/>
<feature type="transmembrane region" description="Helical" evidence="7">
    <location>
        <begin position="173"/>
        <end position="193"/>
    </location>
</feature>
<evidence type="ECO:0000256" key="1">
    <source>
        <dbReference type="ARBA" id="ARBA00004141"/>
    </source>
</evidence>
<dbReference type="Proteomes" id="UP000244855">
    <property type="component" value="Unassembled WGS sequence"/>
</dbReference>
<feature type="transmembrane region" description="Helical" evidence="7">
    <location>
        <begin position="286"/>
        <end position="310"/>
    </location>
</feature>
<dbReference type="OrthoDB" id="10021397at2759"/>
<keyword evidence="4 7" id="KW-0812">Transmembrane</keyword>
<evidence type="ECO:0000313" key="9">
    <source>
        <dbReference type="EMBL" id="PVH99527.1"/>
    </source>
</evidence>
<sequence length="515" mass="55385">MDNGVGSHRELKGLRWTLVIVAVLSPTFLYALDNTVMANVRPSIIDTFGQLDMITWLSVAYPMGELGANPLWGKLNHYFDSKLLYLFAVFVFEVGSAVNGSAQSMEAVIVGRAIAGAGGSGVYVGTINIITAMTTPSERAQYLNYVAMSWSLGTVLGPVVGGAFADSPASWRWAFYLNICVAAVSVPICLWLVPTKDKKDSTSTSILSRLKKIDYLGAFLFLGGVVSIIIILGSGGADYDWNSGEMIALYVVTCVLWIAFSLQQGFNVLTVDRIFPVQLAADWEMVILFCWTALAIANVVVTIYSLPLFFQFTFGDSSLMSAVYMLPFIMSIVVSAGIGGPLFSRYPIYMPWFTGASILMLVANGLLSSIDFSTSRGKICGYTVLQGFGVGPVAQLGYTVGQTKASRAITSQVTAFLTCAQMAGLALSLGITTCVFLNYATDDISAIIPDAGRDFIQATINGVRTGLLQSLSATDRVLVQQAIARDIVKGFYMNIAGAGLGLLTSLVMRRERLLM</sequence>
<comment type="subcellular location">
    <subcellularLocation>
        <location evidence="1">Membrane</location>
        <topology evidence="1">Multi-pass membrane protein</topology>
    </subcellularLocation>
</comment>
<protein>
    <submittedName>
        <fullName evidence="9">Efflux pump antibiotic resistance protein</fullName>
    </submittedName>
</protein>
<evidence type="ECO:0000256" key="4">
    <source>
        <dbReference type="ARBA" id="ARBA00022692"/>
    </source>
</evidence>
<feature type="transmembrane region" description="Helical" evidence="7">
    <location>
        <begin position="491"/>
        <end position="508"/>
    </location>
</feature>
<feature type="domain" description="Major facilitator superfamily (MFS) profile" evidence="8">
    <location>
        <begin position="19"/>
        <end position="515"/>
    </location>
</feature>
<accession>A0A2V1DMS9</accession>
<evidence type="ECO:0000256" key="2">
    <source>
        <dbReference type="ARBA" id="ARBA00007520"/>
    </source>
</evidence>
<keyword evidence="6 7" id="KW-0472">Membrane</keyword>
<feature type="transmembrane region" description="Helical" evidence="7">
    <location>
        <begin position="213"/>
        <end position="235"/>
    </location>
</feature>
<dbReference type="PROSITE" id="PS50850">
    <property type="entry name" value="MFS"/>
    <property type="match status" value="1"/>
</dbReference>
<organism evidence="9 10">
    <name type="scientific">Periconia macrospinosa</name>
    <dbReference type="NCBI Taxonomy" id="97972"/>
    <lineage>
        <taxon>Eukaryota</taxon>
        <taxon>Fungi</taxon>
        <taxon>Dikarya</taxon>
        <taxon>Ascomycota</taxon>
        <taxon>Pezizomycotina</taxon>
        <taxon>Dothideomycetes</taxon>
        <taxon>Pleosporomycetidae</taxon>
        <taxon>Pleosporales</taxon>
        <taxon>Massarineae</taxon>
        <taxon>Periconiaceae</taxon>
        <taxon>Periconia</taxon>
    </lineage>
</organism>
<dbReference type="EMBL" id="KZ805390">
    <property type="protein sequence ID" value="PVH99527.1"/>
    <property type="molecule type" value="Genomic_DNA"/>
</dbReference>
<feature type="transmembrane region" description="Helical" evidence="7">
    <location>
        <begin position="142"/>
        <end position="161"/>
    </location>
</feature>
<feature type="transmembrane region" description="Helical" evidence="7">
    <location>
        <begin position="349"/>
        <end position="367"/>
    </location>
</feature>
<reference evidence="9 10" key="1">
    <citation type="journal article" date="2018" name="Sci. Rep.">
        <title>Comparative genomics provides insights into the lifestyle and reveals functional heterogeneity of dark septate endophytic fungi.</title>
        <authorList>
            <person name="Knapp D.G."/>
            <person name="Nemeth J.B."/>
            <person name="Barry K."/>
            <person name="Hainaut M."/>
            <person name="Henrissat B."/>
            <person name="Johnson J."/>
            <person name="Kuo A."/>
            <person name="Lim J.H.P."/>
            <person name="Lipzen A."/>
            <person name="Nolan M."/>
            <person name="Ohm R.A."/>
            <person name="Tamas L."/>
            <person name="Grigoriev I.V."/>
            <person name="Spatafora J.W."/>
            <person name="Nagy L.G."/>
            <person name="Kovacs G.M."/>
        </authorList>
    </citation>
    <scope>NUCLEOTIDE SEQUENCE [LARGE SCALE GENOMIC DNA]</scope>
    <source>
        <strain evidence="9 10">DSE2036</strain>
    </source>
</reference>
<feature type="transmembrane region" description="Helical" evidence="7">
    <location>
        <begin position="322"/>
        <end position="343"/>
    </location>
</feature>
<keyword evidence="5 7" id="KW-1133">Transmembrane helix</keyword>
<dbReference type="Pfam" id="PF07690">
    <property type="entry name" value="MFS_1"/>
    <property type="match status" value="1"/>
</dbReference>
<evidence type="ECO:0000256" key="3">
    <source>
        <dbReference type="ARBA" id="ARBA00022448"/>
    </source>
</evidence>
<feature type="transmembrane region" description="Helical" evidence="7">
    <location>
        <begin position="109"/>
        <end position="130"/>
    </location>
</feature>
<dbReference type="InterPro" id="IPR020846">
    <property type="entry name" value="MFS_dom"/>
</dbReference>
<dbReference type="GO" id="GO:0022857">
    <property type="term" value="F:transmembrane transporter activity"/>
    <property type="evidence" value="ECO:0007669"/>
    <property type="project" value="InterPro"/>
</dbReference>
<dbReference type="STRING" id="97972.A0A2V1DMS9"/>
<feature type="transmembrane region" description="Helical" evidence="7">
    <location>
        <begin position="13"/>
        <end position="32"/>
    </location>
</feature>
<dbReference type="Gene3D" id="1.20.1250.20">
    <property type="entry name" value="MFS general substrate transporter like domains"/>
    <property type="match status" value="1"/>
</dbReference>
<gene>
    <name evidence="9" type="ORF">DM02DRAFT_642916</name>
</gene>
<evidence type="ECO:0000256" key="7">
    <source>
        <dbReference type="SAM" id="Phobius"/>
    </source>
</evidence>
<dbReference type="InterPro" id="IPR036259">
    <property type="entry name" value="MFS_trans_sf"/>
</dbReference>
<feature type="transmembrane region" description="Helical" evidence="7">
    <location>
        <begin position="413"/>
        <end position="440"/>
    </location>
</feature>
<evidence type="ECO:0000256" key="5">
    <source>
        <dbReference type="ARBA" id="ARBA00022989"/>
    </source>
</evidence>
<dbReference type="GO" id="GO:0005886">
    <property type="term" value="C:plasma membrane"/>
    <property type="evidence" value="ECO:0007669"/>
    <property type="project" value="TreeGrafter"/>
</dbReference>